<feature type="domain" description="ParB-like N-terminal" evidence="2">
    <location>
        <begin position="5"/>
        <end position="97"/>
    </location>
</feature>
<dbReference type="NCBIfam" id="TIGR00180">
    <property type="entry name" value="parB_part"/>
    <property type="match status" value="1"/>
</dbReference>
<evidence type="ECO:0000256" key="1">
    <source>
        <dbReference type="SAM" id="MobiDB-lite"/>
    </source>
</evidence>
<dbReference type="Gene3D" id="1.10.10.2830">
    <property type="match status" value="1"/>
</dbReference>
<dbReference type="Gene3D" id="3.90.1530.30">
    <property type="match status" value="1"/>
</dbReference>
<evidence type="ECO:0000313" key="3">
    <source>
        <dbReference type="EMBL" id="DAE14066.1"/>
    </source>
</evidence>
<organism evidence="3">
    <name type="scientific">Caudovirales sp. ctlwr10</name>
    <dbReference type="NCBI Taxonomy" id="2825771"/>
    <lineage>
        <taxon>Viruses</taxon>
        <taxon>Duplodnaviria</taxon>
        <taxon>Heunggongvirae</taxon>
        <taxon>Uroviricota</taxon>
        <taxon>Caudoviricetes</taxon>
    </lineage>
</organism>
<dbReference type="GO" id="GO:0003677">
    <property type="term" value="F:DNA binding"/>
    <property type="evidence" value="ECO:0007669"/>
    <property type="project" value="InterPro"/>
</dbReference>
<feature type="region of interest" description="Disordered" evidence="1">
    <location>
        <begin position="270"/>
        <end position="295"/>
    </location>
</feature>
<dbReference type="GO" id="GO:0007059">
    <property type="term" value="P:chromosome segregation"/>
    <property type="evidence" value="ECO:0007669"/>
    <property type="project" value="TreeGrafter"/>
</dbReference>
<dbReference type="PANTHER" id="PTHR33375:SF1">
    <property type="entry name" value="CHROMOSOME-PARTITIONING PROTEIN PARB-RELATED"/>
    <property type="match status" value="1"/>
</dbReference>
<dbReference type="InterPro" id="IPR036086">
    <property type="entry name" value="ParB/Sulfiredoxin_sf"/>
</dbReference>
<dbReference type="EMBL" id="BK015575">
    <property type="protein sequence ID" value="DAE14066.1"/>
    <property type="molecule type" value="Genomic_DNA"/>
</dbReference>
<dbReference type="PANTHER" id="PTHR33375">
    <property type="entry name" value="CHROMOSOME-PARTITIONING PROTEIN PARB-RELATED"/>
    <property type="match status" value="1"/>
</dbReference>
<feature type="compositionally biased region" description="Basic and acidic residues" evidence="1">
    <location>
        <begin position="281"/>
        <end position="293"/>
    </location>
</feature>
<dbReference type="InterPro" id="IPR004437">
    <property type="entry name" value="ParB/RepB/Spo0J"/>
</dbReference>
<dbReference type="InterPro" id="IPR003115">
    <property type="entry name" value="ParB_N"/>
</dbReference>
<accession>A0A8S5Q4M7</accession>
<dbReference type="InterPro" id="IPR050336">
    <property type="entry name" value="Chromosome_partition/occlusion"/>
</dbReference>
<evidence type="ECO:0000259" key="2">
    <source>
        <dbReference type="SMART" id="SM00470"/>
    </source>
</evidence>
<name>A0A8S5Q4M7_9CAUD</name>
<dbReference type="Pfam" id="PF02195">
    <property type="entry name" value="ParB_N"/>
    <property type="match status" value="1"/>
</dbReference>
<proteinExistence type="predicted"/>
<dbReference type="SMART" id="SM00470">
    <property type="entry name" value="ParB"/>
    <property type="match status" value="1"/>
</dbReference>
<sequence>MPQIVNIAIDRLFPHSDNPRKDLGDLSELAASIKASGVLQNLTVVPDEPDNPDTDYTIIIGHRRYAAAKIAGLTELPCIVVEMSEREQLQTMLVENMQRSDLTVYEQAQGFQMMLNMGDSVAEIAEKSGFSQTTIRRRVKLLDLDRQKFQKAESRGATLNDYLELDKLDSPEDKNKALDAIGTANFNSVLKSLISEQEIRKKFAEWTEIADKFAYQIERTGEFNGQNVGMVYCDGYHRWDLKREMTVPEDANDVRYFYRTDSSGITLYKERQQSQQPDPEAEAREERRRRDEQAENEFAEVAEAHFELRKDFIKELPNSVFKQHMKEIALFCVATTESIDGGYCNSINPRLCAQLLGMRLSPDDENEDFCDMGFVRSAAEAQPEKLIFCCCYSALDDEDMSYYRRVWNMNHYEYELCENSDLDHIYEILETLGYEKSDDEEEMAEGTHRLFTIYGAAEDSDDDREETE</sequence>
<dbReference type="SUPFAM" id="SSF110849">
    <property type="entry name" value="ParB/Sulfiredoxin"/>
    <property type="match status" value="1"/>
</dbReference>
<reference evidence="3" key="1">
    <citation type="journal article" date="2021" name="Proc. Natl. Acad. Sci. U.S.A.">
        <title>A Catalog of Tens of Thousands of Viruses from Human Metagenomes Reveals Hidden Associations with Chronic Diseases.</title>
        <authorList>
            <person name="Tisza M.J."/>
            <person name="Buck C.B."/>
        </authorList>
    </citation>
    <scope>NUCLEOTIDE SEQUENCE</scope>
    <source>
        <strain evidence="3">Ctlwr10</strain>
    </source>
</reference>
<dbReference type="SUPFAM" id="SSF109709">
    <property type="entry name" value="KorB DNA-binding domain-like"/>
    <property type="match status" value="1"/>
</dbReference>
<protein>
    <submittedName>
        <fullName evidence="3">Chromosome partitioning protein</fullName>
    </submittedName>
</protein>